<dbReference type="KEGG" id="ahw:NCTC11636_01698"/>
<dbReference type="GO" id="GO:0004252">
    <property type="term" value="F:serine-type endopeptidase activity"/>
    <property type="evidence" value="ECO:0007669"/>
    <property type="project" value="InterPro"/>
</dbReference>
<feature type="transmembrane region" description="Helical" evidence="8">
    <location>
        <begin position="264"/>
        <end position="287"/>
    </location>
</feature>
<evidence type="ECO:0000256" key="1">
    <source>
        <dbReference type="ARBA" id="ARBA00004141"/>
    </source>
</evidence>
<dbReference type="InterPro" id="IPR050925">
    <property type="entry name" value="Rhomboid_protease_S54"/>
</dbReference>
<dbReference type="Gene3D" id="1.20.1540.10">
    <property type="entry name" value="Rhomboid-like"/>
    <property type="match status" value="1"/>
</dbReference>
<feature type="transmembrane region" description="Helical" evidence="8">
    <location>
        <begin position="73"/>
        <end position="101"/>
    </location>
</feature>
<dbReference type="PANTHER" id="PTHR43731:SF14">
    <property type="entry name" value="PRESENILIN-ASSOCIATED RHOMBOID-LIKE PROTEIN, MITOCHONDRIAL"/>
    <property type="match status" value="1"/>
</dbReference>
<sequence>MADMADIAGQTGSTGPGDAPPVCPRHTNRVSYVRCQRCSRPTCPACQVPSAVGVHCVDCAASARAQRRQVRTVLGGSVVSDALVTKVLIGACVLAYVVQLAMPSLAGRFHFVPALAVAQPWRFVTTALLHGSLMHLAFNMWALWVLGNALEPVLGRWRFASLTALSAVGGSTAVYWLASPSSPATWFGGTVGASGAVFGLFAALFIIQRRFGRDTSAIVGLLVVNIVVSFIGANISWQGHLGGLVTGGLLAAVYAWAPRERRTLYGVAGTAGVAVLLLALIVLRASLV</sequence>
<dbReference type="SUPFAM" id="SSF57845">
    <property type="entry name" value="B-box zinc-binding domain"/>
    <property type="match status" value="1"/>
</dbReference>
<feature type="transmembrane region" description="Helical" evidence="8">
    <location>
        <begin position="159"/>
        <end position="178"/>
    </location>
</feature>
<keyword evidence="6 8" id="KW-0472">Membrane</keyword>
<dbReference type="GO" id="GO:0006508">
    <property type="term" value="P:proteolysis"/>
    <property type="evidence" value="ECO:0007669"/>
    <property type="project" value="UniProtKB-KW"/>
</dbReference>
<keyword evidence="5 8" id="KW-1133">Transmembrane helix</keyword>
<keyword evidence="10" id="KW-0645">Protease</keyword>
<feature type="transmembrane region" description="Helical" evidence="8">
    <location>
        <begin position="218"/>
        <end position="235"/>
    </location>
</feature>
<evidence type="ECO:0000256" key="7">
    <source>
        <dbReference type="SAM" id="MobiDB-lite"/>
    </source>
</evidence>
<reference evidence="10 11" key="1">
    <citation type="submission" date="2018-12" db="EMBL/GenBank/DDBJ databases">
        <authorList>
            <consortium name="Pathogen Informatics"/>
        </authorList>
    </citation>
    <scope>NUCLEOTIDE SEQUENCE [LARGE SCALE GENOMIC DNA]</scope>
    <source>
        <strain evidence="10 11">NCTC11636</strain>
    </source>
</reference>
<accession>A0A3S4TAA9</accession>
<dbReference type="EMBL" id="LR134350">
    <property type="protein sequence ID" value="VEG28748.1"/>
    <property type="molecule type" value="Genomic_DNA"/>
</dbReference>
<dbReference type="SUPFAM" id="SSF144091">
    <property type="entry name" value="Rhomboid-like"/>
    <property type="match status" value="1"/>
</dbReference>
<gene>
    <name evidence="10" type="primary">gluP</name>
    <name evidence="10" type="ORF">NCTC11636_01698</name>
</gene>
<proteinExistence type="inferred from homology"/>
<evidence type="ECO:0000313" key="11">
    <source>
        <dbReference type="Proteomes" id="UP000266895"/>
    </source>
</evidence>
<comment type="subcellular location">
    <subcellularLocation>
        <location evidence="1">Membrane</location>
        <topology evidence="1">Multi-pass membrane protein</topology>
    </subcellularLocation>
</comment>
<evidence type="ECO:0000313" key="10">
    <source>
        <dbReference type="EMBL" id="VEG28748.1"/>
    </source>
</evidence>
<evidence type="ECO:0000256" key="4">
    <source>
        <dbReference type="ARBA" id="ARBA00022801"/>
    </source>
</evidence>
<dbReference type="InterPro" id="IPR022764">
    <property type="entry name" value="Peptidase_S54_rhomboid_dom"/>
</dbReference>
<dbReference type="GO" id="GO:0016020">
    <property type="term" value="C:membrane"/>
    <property type="evidence" value="ECO:0007669"/>
    <property type="project" value="UniProtKB-SubCell"/>
</dbReference>
<dbReference type="InterPro" id="IPR035952">
    <property type="entry name" value="Rhomboid-like_sf"/>
</dbReference>
<keyword evidence="4 10" id="KW-0378">Hydrolase</keyword>
<dbReference type="Pfam" id="PF01694">
    <property type="entry name" value="Rhomboid"/>
    <property type="match status" value="1"/>
</dbReference>
<organism evidence="10 11">
    <name type="scientific">Actinomyces howellii</name>
    <dbReference type="NCBI Taxonomy" id="52771"/>
    <lineage>
        <taxon>Bacteria</taxon>
        <taxon>Bacillati</taxon>
        <taxon>Actinomycetota</taxon>
        <taxon>Actinomycetes</taxon>
        <taxon>Actinomycetales</taxon>
        <taxon>Actinomycetaceae</taxon>
        <taxon>Actinomyces</taxon>
    </lineage>
</organism>
<feature type="transmembrane region" description="Helical" evidence="8">
    <location>
        <begin position="121"/>
        <end position="147"/>
    </location>
</feature>
<evidence type="ECO:0000259" key="9">
    <source>
        <dbReference type="Pfam" id="PF01694"/>
    </source>
</evidence>
<feature type="region of interest" description="Disordered" evidence="7">
    <location>
        <begin position="1"/>
        <end position="22"/>
    </location>
</feature>
<comment type="similarity">
    <text evidence="2">Belongs to the peptidase S54 family.</text>
</comment>
<evidence type="ECO:0000256" key="6">
    <source>
        <dbReference type="ARBA" id="ARBA00023136"/>
    </source>
</evidence>
<feature type="transmembrane region" description="Helical" evidence="8">
    <location>
        <begin position="184"/>
        <end position="206"/>
    </location>
</feature>
<evidence type="ECO:0000256" key="5">
    <source>
        <dbReference type="ARBA" id="ARBA00022989"/>
    </source>
</evidence>
<dbReference type="PANTHER" id="PTHR43731">
    <property type="entry name" value="RHOMBOID PROTEASE"/>
    <property type="match status" value="1"/>
</dbReference>
<feature type="domain" description="Peptidase S54 rhomboid" evidence="9">
    <location>
        <begin position="119"/>
        <end position="254"/>
    </location>
</feature>
<name>A0A3S4TAA9_9ACTO</name>
<evidence type="ECO:0000256" key="2">
    <source>
        <dbReference type="ARBA" id="ARBA00009045"/>
    </source>
</evidence>
<evidence type="ECO:0000256" key="8">
    <source>
        <dbReference type="SAM" id="Phobius"/>
    </source>
</evidence>
<feature type="transmembrane region" description="Helical" evidence="8">
    <location>
        <begin position="241"/>
        <end position="257"/>
    </location>
</feature>
<dbReference type="EC" id="3.4.21.105" evidence="10"/>
<protein>
    <submittedName>
        <fullName evidence="10">Rhomboid protease gluP</fullName>
        <ecNumber evidence="10">3.4.21.105</ecNumber>
    </submittedName>
</protein>
<dbReference type="Proteomes" id="UP000266895">
    <property type="component" value="Chromosome"/>
</dbReference>
<dbReference type="RefSeq" id="WP_232009683.1">
    <property type="nucleotide sequence ID" value="NZ_LR134350.1"/>
</dbReference>
<keyword evidence="11" id="KW-1185">Reference proteome</keyword>
<evidence type="ECO:0000256" key="3">
    <source>
        <dbReference type="ARBA" id="ARBA00022692"/>
    </source>
</evidence>
<keyword evidence="3 8" id="KW-0812">Transmembrane</keyword>
<dbReference type="AlphaFoldDB" id="A0A3S4TAA9"/>